<evidence type="ECO:0000259" key="2">
    <source>
        <dbReference type="Pfam" id="PF22725"/>
    </source>
</evidence>
<dbReference type="PANTHER" id="PTHR43377">
    <property type="entry name" value="BILIVERDIN REDUCTASE A"/>
    <property type="match status" value="1"/>
</dbReference>
<dbReference type="Pfam" id="PF22725">
    <property type="entry name" value="GFO_IDH_MocA_C3"/>
    <property type="match status" value="1"/>
</dbReference>
<reference evidence="3 4" key="1">
    <citation type="journal article" date="2013" name="Antonie Van Leeuwenhoek">
        <title>Paracoccus zhejiangensis sp. nov., isolated from activated sludge in wastewater-treatment system.</title>
        <authorList>
            <person name="Wu Z.G."/>
            <person name="Zhang D.F."/>
            <person name="Liu Y.L."/>
            <person name="Wang F."/>
            <person name="Jiang X."/>
            <person name="Li C."/>
            <person name="Li S.P."/>
            <person name="Hong Q."/>
            <person name="Li W.J."/>
        </authorList>
    </citation>
    <scope>NUCLEOTIDE SEQUENCE [LARGE SCALE GENOMIC DNA]</scope>
    <source>
        <strain evidence="3 4">J6</strain>
        <plasmid evidence="4">Plasmid ppz04</plasmid>
    </source>
</reference>
<feature type="domain" description="GFO/IDH/MocA-like oxidoreductase" evidence="2">
    <location>
        <begin position="127"/>
        <end position="236"/>
    </location>
</feature>
<dbReference type="PANTHER" id="PTHR43377:SF6">
    <property type="entry name" value="GFO_IDH_MOCA-LIKE OXIDOREDUCTASE N-TERMINAL DOMAIN-CONTAINING PROTEIN"/>
    <property type="match status" value="1"/>
</dbReference>
<dbReference type="Proteomes" id="UP000234530">
    <property type="component" value="Plasmid pPZ04"/>
</dbReference>
<geneLocation type="plasmid" evidence="4">
    <name>ppz04</name>
</geneLocation>
<dbReference type="AlphaFoldDB" id="A0A2H5F663"/>
<dbReference type="EMBL" id="CP025434">
    <property type="protein sequence ID" value="AUH67033.1"/>
    <property type="molecule type" value="Genomic_DNA"/>
</dbReference>
<name>A0A2H5F663_9RHOB</name>
<dbReference type="RefSeq" id="WP_101754978.1">
    <property type="nucleotide sequence ID" value="NZ_CP025434.1"/>
</dbReference>
<gene>
    <name evidence="3" type="ORF">CX676_22330</name>
</gene>
<dbReference type="Gene3D" id="3.30.360.10">
    <property type="entry name" value="Dihydrodipicolinate Reductase, domain 2"/>
    <property type="match status" value="1"/>
</dbReference>
<evidence type="ECO:0000259" key="1">
    <source>
        <dbReference type="Pfam" id="PF01408"/>
    </source>
</evidence>
<evidence type="ECO:0000313" key="4">
    <source>
        <dbReference type="Proteomes" id="UP000234530"/>
    </source>
</evidence>
<dbReference type="KEGG" id="pzh:CX676_22330"/>
<protein>
    <submittedName>
        <fullName evidence="3">Oxidoreductase</fullName>
    </submittedName>
</protein>
<dbReference type="OrthoDB" id="9792935at2"/>
<organism evidence="3 4">
    <name type="scientific">Paracoccus zhejiangensis</name>
    <dbReference type="NCBI Taxonomy" id="1077935"/>
    <lineage>
        <taxon>Bacteria</taxon>
        <taxon>Pseudomonadati</taxon>
        <taxon>Pseudomonadota</taxon>
        <taxon>Alphaproteobacteria</taxon>
        <taxon>Rhodobacterales</taxon>
        <taxon>Paracoccaceae</taxon>
        <taxon>Paracoccus</taxon>
    </lineage>
</organism>
<feature type="domain" description="Gfo/Idh/MocA-like oxidoreductase N-terminal" evidence="1">
    <location>
        <begin position="4"/>
        <end position="119"/>
    </location>
</feature>
<accession>A0A2H5F663</accession>
<dbReference type="Pfam" id="PF01408">
    <property type="entry name" value="GFO_IDH_MocA"/>
    <property type="match status" value="1"/>
</dbReference>
<dbReference type="InterPro" id="IPR055170">
    <property type="entry name" value="GFO_IDH_MocA-like_dom"/>
</dbReference>
<dbReference type="SUPFAM" id="SSF55347">
    <property type="entry name" value="Glyceraldehyde-3-phosphate dehydrogenase-like, C-terminal domain"/>
    <property type="match status" value="1"/>
</dbReference>
<dbReference type="InterPro" id="IPR036291">
    <property type="entry name" value="NAD(P)-bd_dom_sf"/>
</dbReference>
<proteinExistence type="predicted"/>
<dbReference type="SUPFAM" id="SSF51735">
    <property type="entry name" value="NAD(P)-binding Rossmann-fold domains"/>
    <property type="match status" value="1"/>
</dbReference>
<dbReference type="GO" id="GO:0000166">
    <property type="term" value="F:nucleotide binding"/>
    <property type="evidence" value="ECO:0007669"/>
    <property type="project" value="InterPro"/>
</dbReference>
<dbReference type="Gene3D" id="3.40.50.720">
    <property type="entry name" value="NAD(P)-binding Rossmann-like Domain"/>
    <property type="match status" value="1"/>
</dbReference>
<dbReference type="InterPro" id="IPR000683">
    <property type="entry name" value="Gfo/Idh/MocA-like_OxRdtase_N"/>
</dbReference>
<keyword evidence="3" id="KW-0614">Plasmid</keyword>
<dbReference type="InterPro" id="IPR051450">
    <property type="entry name" value="Gfo/Idh/MocA_Oxidoreductases"/>
</dbReference>
<sequence length="322" mass="34484">MAEIRIAQVGCGHWGKNLTRNFAQIGALGAIVDPHAPTAEKMSAEFGVPARTLDQVLADPAIQGVAFATPAETHAAGAIAALQAGKHVYVEKPLALTMADCRAMIDTARDTGRILMVGHLLQYHPIFAALRDLVGAGDIGTLRYVYSNRLSLGKFRTEEDVLWSFAPHDISMLLALANSPVSHVSAQGAAFVTPNIADMATVQIGFENGLRGHVFTSWCHPFKEQRLVAVGDAGMAVFDDTLPDWGQKLAIYRHRIDTAGPVPVPHKAEAEFIDVPQGEPLRTECEHFVAAIRDGRQPRTDGAEGLAVVEVLERASAAMSAG</sequence>
<evidence type="ECO:0000313" key="3">
    <source>
        <dbReference type="EMBL" id="AUH67033.1"/>
    </source>
</evidence>
<keyword evidence="4" id="KW-1185">Reference proteome</keyword>